<dbReference type="Proteomes" id="UP000248918">
    <property type="component" value="Unassembled WGS sequence"/>
</dbReference>
<dbReference type="OrthoDB" id="9028181at2"/>
<comment type="caution">
    <text evidence="2">The sequence shown here is derived from an EMBL/GenBank/DDBJ whole genome shotgun (WGS) entry which is preliminary data.</text>
</comment>
<evidence type="ECO:0000313" key="2">
    <source>
        <dbReference type="EMBL" id="RAS33104.1"/>
    </source>
</evidence>
<reference evidence="2 3" key="1">
    <citation type="submission" date="2018-06" db="EMBL/GenBank/DDBJ databases">
        <title>Genomic Encyclopedia of Type Strains, Phase III (KMG-III): the genomes of soil and plant-associated and newly described type strains.</title>
        <authorList>
            <person name="Whitman W."/>
        </authorList>
    </citation>
    <scope>NUCLEOTIDE SEQUENCE [LARGE SCALE GENOMIC DNA]</scope>
    <source>
        <strain evidence="2 3">LMG 23644</strain>
    </source>
</reference>
<organism evidence="2 3">
    <name type="scientific">Paraburkholderia bryophila</name>
    <dbReference type="NCBI Taxonomy" id="420952"/>
    <lineage>
        <taxon>Bacteria</taxon>
        <taxon>Pseudomonadati</taxon>
        <taxon>Pseudomonadota</taxon>
        <taxon>Betaproteobacteria</taxon>
        <taxon>Burkholderiales</taxon>
        <taxon>Burkholderiaceae</taxon>
        <taxon>Paraburkholderia</taxon>
    </lineage>
</organism>
<feature type="region of interest" description="Disordered" evidence="1">
    <location>
        <begin position="55"/>
        <end position="80"/>
    </location>
</feature>
<sequence length="80" mass="8680">MKIRRTEFLVAVAIVTSAAVMQIREHLLQHETPPTSMQNMSAACGATDEGLVPAGCEATGDNRQVDRAPLAPHDTPRIWV</sequence>
<gene>
    <name evidence="2" type="ORF">BX591_10721</name>
</gene>
<protein>
    <submittedName>
        <fullName evidence="2">Uncharacterized protein</fullName>
    </submittedName>
</protein>
<dbReference type="RefSeq" id="WP_111931987.1">
    <property type="nucleotide sequence ID" value="NZ_CADFFP010000008.1"/>
</dbReference>
<accession>A0A329CMX9</accession>
<evidence type="ECO:0000256" key="1">
    <source>
        <dbReference type="SAM" id="MobiDB-lite"/>
    </source>
</evidence>
<proteinExistence type="predicted"/>
<name>A0A329CMX9_9BURK</name>
<dbReference type="EMBL" id="QLTK01000007">
    <property type="protein sequence ID" value="RAS33104.1"/>
    <property type="molecule type" value="Genomic_DNA"/>
</dbReference>
<evidence type="ECO:0000313" key="3">
    <source>
        <dbReference type="Proteomes" id="UP000248918"/>
    </source>
</evidence>
<dbReference type="AlphaFoldDB" id="A0A329CMX9"/>